<comment type="caution">
    <text evidence="1">The sequence shown here is derived from an EMBL/GenBank/DDBJ whole genome shotgun (WGS) entry which is preliminary data.</text>
</comment>
<dbReference type="Proteomes" id="UP001615550">
    <property type="component" value="Unassembled WGS sequence"/>
</dbReference>
<reference evidence="1 2" key="1">
    <citation type="submission" date="2024-08" db="EMBL/GenBank/DDBJ databases">
        <title>Draft Genome Sequence of Legionella lytica strain DSB2004, Isolated From a Fire Sprinkler System.</title>
        <authorList>
            <person name="Everhart A.D."/>
            <person name="Kidane D.T."/>
            <person name="Farone A.L."/>
            <person name="Farone M.B."/>
        </authorList>
    </citation>
    <scope>NUCLEOTIDE SEQUENCE [LARGE SCALE GENOMIC DNA]</scope>
    <source>
        <strain evidence="1 2">DSB2004</strain>
    </source>
</reference>
<evidence type="ECO:0000313" key="2">
    <source>
        <dbReference type="Proteomes" id="UP001615550"/>
    </source>
</evidence>
<evidence type="ECO:0008006" key="3">
    <source>
        <dbReference type="Google" id="ProtNLM"/>
    </source>
</evidence>
<protein>
    <recommendedName>
        <fullName evidence="3">Secreted protein</fullName>
    </recommendedName>
</protein>
<dbReference type="RefSeq" id="WP_400187801.1">
    <property type="nucleotide sequence ID" value="NZ_JBGORX010000003.1"/>
</dbReference>
<organism evidence="1 2">
    <name type="scientific">Legionella lytica</name>
    <dbReference type="NCBI Taxonomy" id="96232"/>
    <lineage>
        <taxon>Bacteria</taxon>
        <taxon>Pseudomonadati</taxon>
        <taxon>Pseudomonadota</taxon>
        <taxon>Gammaproteobacteria</taxon>
        <taxon>Legionellales</taxon>
        <taxon>Legionellaceae</taxon>
        <taxon>Legionella</taxon>
    </lineage>
</organism>
<name>A0ABW8D8F2_9GAMM</name>
<evidence type="ECO:0000313" key="1">
    <source>
        <dbReference type="EMBL" id="MFJ1268978.1"/>
    </source>
</evidence>
<accession>A0ABW8D8F2</accession>
<keyword evidence="2" id="KW-1185">Reference proteome</keyword>
<sequence>MIRNPIQIFSGIIFTLFSLHAVAEESIRITVKTKEGTAAGIGFSVDGQRSGAIGKSYTGKGSKNRTYVFGYRKNSIVGANITCGSRVLTKDTTITLVTKGEQCLSVVEE</sequence>
<gene>
    <name evidence="1" type="ORF">ACD661_10455</name>
</gene>
<proteinExistence type="predicted"/>
<dbReference type="EMBL" id="JBGORX010000003">
    <property type="protein sequence ID" value="MFJ1268978.1"/>
    <property type="molecule type" value="Genomic_DNA"/>
</dbReference>